<sequence length="154" mass="17136">MTDLRDALLGRDGNARRAIEYAVVTKAVVDGAKEPGFGAASWNPLRDMIEVDEFVRVGNFKETMDWAGYVGFLTGWAPAAQWDATFKRVTEVDGRVFLELEERSTIGDLHSVVNSLSVYEFNAAGKITHIDVYLQMPLPPPELLAGYQDVEITR</sequence>
<name>A0A1X1RHY3_MYCFA</name>
<evidence type="ECO:0000313" key="2">
    <source>
        <dbReference type="Proteomes" id="UP000193484"/>
    </source>
</evidence>
<accession>A0A1X1RHY3</accession>
<comment type="caution">
    <text evidence="1">The sequence shown here is derived from an EMBL/GenBank/DDBJ whole genome shotgun (WGS) entry which is preliminary data.</text>
</comment>
<protein>
    <submittedName>
        <fullName evidence="1">Uncharacterized protein</fullName>
    </submittedName>
</protein>
<dbReference type="STRING" id="1793.AWC04_04360"/>
<evidence type="ECO:0000313" key="1">
    <source>
        <dbReference type="EMBL" id="ORV06697.1"/>
    </source>
</evidence>
<dbReference type="RefSeq" id="WP_085093473.1">
    <property type="nucleotide sequence ID" value="NZ_AP022603.1"/>
</dbReference>
<dbReference type="EMBL" id="LQOJ01000020">
    <property type="protein sequence ID" value="ORV06697.1"/>
    <property type="molecule type" value="Genomic_DNA"/>
</dbReference>
<dbReference type="InterPro" id="IPR032710">
    <property type="entry name" value="NTF2-like_dom_sf"/>
</dbReference>
<keyword evidence="2" id="KW-1185">Reference proteome</keyword>
<dbReference type="AlphaFoldDB" id="A0A1X1RHY3"/>
<gene>
    <name evidence="1" type="ORF">AWC04_04360</name>
</gene>
<proteinExistence type="predicted"/>
<reference evidence="1 2" key="1">
    <citation type="submission" date="2016-01" db="EMBL/GenBank/DDBJ databases">
        <title>The new phylogeny of the genus Mycobacterium.</title>
        <authorList>
            <person name="Tarcisio F."/>
            <person name="Conor M."/>
            <person name="Antonella G."/>
            <person name="Elisabetta G."/>
            <person name="Giulia F.S."/>
            <person name="Sara T."/>
            <person name="Anna F."/>
            <person name="Clotilde B."/>
            <person name="Roberto B."/>
            <person name="Veronica D.S."/>
            <person name="Fabio R."/>
            <person name="Monica P."/>
            <person name="Olivier J."/>
            <person name="Enrico T."/>
            <person name="Nicola S."/>
        </authorList>
    </citation>
    <scope>NUCLEOTIDE SEQUENCE [LARGE SCALE GENOMIC DNA]</scope>
    <source>
        <strain evidence="1 2">DSM 44179</strain>
    </source>
</reference>
<dbReference type="SUPFAM" id="SSF54427">
    <property type="entry name" value="NTF2-like"/>
    <property type="match status" value="1"/>
</dbReference>
<organism evidence="1 2">
    <name type="scientific">Mycolicibacterium fallax</name>
    <name type="common">Mycobacterium fallax</name>
    <dbReference type="NCBI Taxonomy" id="1793"/>
    <lineage>
        <taxon>Bacteria</taxon>
        <taxon>Bacillati</taxon>
        <taxon>Actinomycetota</taxon>
        <taxon>Actinomycetes</taxon>
        <taxon>Mycobacteriales</taxon>
        <taxon>Mycobacteriaceae</taxon>
        <taxon>Mycolicibacterium</taxon>
    </lineage>
</organism>
<dbReference type="OrthoDB" id="7504149at2"/>
<dbReference type="Proteomes" id="UP000193484">
    <property type="component" value="Unassembled WGS sequence"/>
</dbReference>